<comment type="caution">
    <text evidence="1">The sequence shown here is derived from an EMBL/GenBank/DDBJ whole genome shotgun (WGS) entry which is preliminary data.</text>
</comment>
<organism evidence="1 2">
    <name type="scientific">Marchantia polymorpha subsp. ruderalis</name>
    <dbReference type="NCBI Taxonomy" id="1480154"/>
    <lineage>
        <taxon>Eukaryota</taxon>
        <taxon>Viridiplantae</taxon>
        <taxon>Streptophyta</taxon>
        <taxon>Embryophyta</taxon>
        <taxon>Marchantiophyta</taxon>
        <taxon>Marchantiopsida</taxon>
        <taxon>Marchantiidae</taxon>
        <taxon>Marchantiales</taxon>
        <taxon>Marchantiaceae</taxon>
        <taxon>Marchantia</taxon>
    </lineage>
</organism>
<evidence type="ECO:0000313" key="1">
    <source>
        <dbReference type="EMBL" id="OAE29784.1"/>
    </source>
</evidence>
<keyword evidence="2" id="KW-1185">Reference proteome</keyword>
<sequence length="140" mass="15410">MLNGKKLYECVLINSIYNGKILEIREMYIREMVPDLEPVLTAIGARFFALPLIKAGDSVVSGKEEDGAAERKAQLSGMGQWAPMEEGKVCSKVLLMRGESVGVEPGGALTDHARIRRAPLCEWQKGGSTKAADKGDYYYR</sequence>
<dbReference type="EMBL" id="LVLJ01001412">
    <property type="protein sequence ID" value="OAE29784.1"/>
    <property type="molecule type" value="Genomic_DNA"/>
</dbReference>
<reference evidence="1" key="1">
    <citation type="submission" date="2016-03" db="EMBL/GenBank/DDBJ databases">
        <title>Mechanisms controlling the formation of the plant cell surface in tip-growing cells are functionally conserved among land plants.</title>
        <authorList>
            <person name="Honkanen S."/>
            <person name="Jones V.A."/>
            <person name="Morieri G."/>
            <person name="Champion C."/>
            <person name="Hetherington A.J."/>
            <person name="Kelly S."/>
            <person name="Saint-Marcoux D."/>
            <person name="Proust H."/>
            <person name="Prescott H."/>
            <person name="Dolan L."/>
        </authorList>
    </citation>
    <scope>NUCLEOTIDE SEQUENCE [LARGE SCALE GENOMIC DNA]</scope>
    <source>
        <tissue evidence="1">Whole gametophyte</tissue>
    </source>
</reference>
<name>A0A176W9T1_MARPO</name>
<dbReference type="Proteomes" id="UP000077202">
    <property type="component" value="Unassembled WGS sequence"/>
</dbReference>
<accession>A0A176W9T1</accession>
<gene>
    <name evidence="1" type="ORF">AXG93_1513s1100</name>
</gene>
<evidence type="ECO:0000313" key="2">
    <source>
        <dbReference type="Proteomes" id="UP000077202"/>
    </source>
</evidence>
<dbReference type="AlphaFoldDB" id="A0A176W9T1"/>
<proteinExistence type="predicted"/>
<protein>
    <submittedName>
        <fullName evidence="1">Uncharacterized protein</fullName>
    </submittedName>
</protein>